<dbReference type="PIRSF" id="PIRSF000451">
    <property type="entry name" value="PKS_III"/>
    <property type="match status" value="1"/>
</dbReference>
<dbReference type="Pfam" id="PF02797">
    <property type="entry name" value="Chal_sti_synt_C"/>
    <property type="match status" value="1"/>
</dbReference>
<dbReference type="GO" id="GO:0016747">
    <property type="term" value="F:acyltransferase activity, transferring groups other than amino-acyl groups"/>
    <property type="evidence" value="ECO:0007669"/>
    <property type="project" value="InterPro"/>
</dbReference>
<evidence type="ECO:0000256" key="5">
    <source>
        <dbReference type="RuleBase" id="RU003633"/>
    </source>
</evidence>
<feature type="active site" description="Acyl-thioester intermediate" evidence="4">
    <location>
        <position position="165"/>
    </location>
</feature>
<organism evidence="8">
    <name type="scientific">Rheum australe</name>
    <name type="common">Himalayan rhubarb</name>
    <name type="synonym">Rheum emodi</name>
    <dbReference type="NCBI Taxonomy" id="284363"/>
    <lineage>
        <taxon>Eukaryota</taxon>
        <taxon>Viridiplantae</taxon>
        <taxon>Streptophyta</taxon>
        <taxon>Embryophyta</taxon>
        <taxon>Tracheophyta</taxon>
        <taxon>Spermatophyta</taxon>
        <taxon>Magnoliopsida</taxon>
        <taxon>eudicotyledons</taxon>
        <taxon>Gunneridae</taxon>
        <taxon>Pentapetalae</taxon>
        <taxon>Caryophyllales</taxon>
        <taxon>Polygonaceae</taxon>
        <taxon>Polygonoideae</taxon>
        <taxon>Rumiceae</taxon>
        <taxon>Rheum</taxon>
    </lineage>
</organism>
<feature type="unsure residue" description="E or Q" evidence="8">
    <location>
        <position position="319"/>
    </location>
</feature>
<evidence type="ECO:0000256" key="3">
    <source>
        <dbReference type="ARBA" id="ARBA00023315"/>
    </source>
</evidence>
<feature type="domain" description="Chalcone/stilbene synthase C-terminal" evidence="7">
    <location>
        <begin position="239"/>
        <end position="389"/>
    </location>
</feature>
<proteinExistence type="evidence at transcript level"/>
<dbReference type="FunFam" id="3.40.47.10:FF:000014">
    <property type="entry name" value="Chalcone synthase 1"/>
    <property type="match status" value="1"/>
</dbReference>
<evidence type="ECO:0000259" key="6">
    <source>
        <dbReference type="Pfam" id="PF00195"/>
    </source>
</evidence>
<dbReference type="FunFam" id="3.40.47.10:FF:000025">
    <property type="entry name" value="Chalcone synthase 2"/>
    <property type="match status" value="1"/>
</dbReference>
<evidence type="ECO:0000259" key="7">
    <source>
        <dbReference type="Pfam" id="PF02797"/>
    </source>
</evidence>
<evidence type="ECO:0000256" key="2">
    <source>
        <dbReference type="ARBA" id="ARBA00022679"/>
    </source>
</evidence>
<dbReference type="InterPro" id="IPR001099">
    <property type="entry name" value="Chalcone/stilbene_synt_N"/>
</dbReference>
<accession>A0A0A0P5P9</accession>
<keyword evidence="3 5" id="KW-0012">Acyltransferase</keyword>
<dbReference type="Gene3D" id="3.40.47.10">
    <property type="match status" value="2"/>
</dbReference>
<protein>
    <submittedName>
        <fullName evidence="8">Aloesone synthase</fullName>
    </submittedName>
</protein>
<comment type="similarity">
    <text evidence="1 5">Belongs to the thiolase-like superfamily. Chalcone/stilbene synthases family.</text>
</comment>
<dbReference type="InterPro" id="IPR016039">
    <property type="entry name" value="Thiolase-like"/>
</dbReference>
<dbReference type="SUPFAM" id="SSF53901">
    <property type="entry name" value="Thiolase-like"/>
    <property type="match status" value="2"/>
</dbReference>
<dbReference type="CDD" id="cd00831">
    <property type="entry name" value="CHS_like"/>
    <property type="match status" value="1"/>
</dbReference>
<dbReference type="PANTHER" id="PTHR11877">
    <property type="entry name" value="HYDROXYMETHYLGLUTARYL-COA SYNTHASE"/>
    <property type="match status" value="1"/>
</dbReference>
<name>A0A0A0P5P9_RHEAU</name>
<dbReference type="GO" id="GO:0030639">
    <property type="term" value="P:polyketide biosynthetic process"/>
    <property type="evidence" value="ECO:0007669"/>
    <property type="project" value="TreeGrafter"/>
</dbReference>
<feature type="domain" description="Chalcone/stilbene synthase N-terminal" evidence="6">
    <location>
        <begin position="6"/>
        <end position="228"/>
    </location>
</feature>
<dbReference type="InterPro" id="IPR011141">
    <property type="entry name" value="Polyketide_synthase_type-III"/>
</dbReference>
<evidence type="ECO:0000256" key="1">
    <source>
        <dbReference type="ARBA" id="ARBA00005531"/>
    </source>
</evidence>
<dbReference type="InterPro" id="IPR012328">
    <property type="entry name" value="Chalcone/stilbene_synt_C"/>
</dbReference>
<dbReference type="PANTHER" id="PTHR11877:SF14">
    <property type="entry name" value="CHALCONE SYNTHASE"/>
    <property type="match status" value="1"/>
</dbReference>
<reference evidence="8" key="1">
    <citation type="submission" date="2013-01" db="EMBL/GenBank/DDBJ databases">
        <title>Cloning and characterization of aloesone synthase from Rheum emodi.</title>
        <authorList>
            <person name="Pandith S.A."/>
            <person name="Dhar N."/>
            <person name="Lattoo S.K."/>
        </authorList>
    </citation>
    <scope>NUCLEOTIDE SEQUENCE</scope>
    <source>
        <tissue evidence="8">Leaf</tissue>
    </source>
</reference>
<dbReference type="AlphaFoldDB" id="A0A0A0P5P9"/>
<sequence length="391" mass="43349">MADVLQEIRNSQKASGPATVLAIGTAHPPTCYPQADYPDFYFRVCKSEHMTKLKKKMQFICDRSGIRQRYMFHTEENLGKNPGMCTFDGASLNARQDMLIMEVPKLGAEAAEKAIKEWGQDKSRITHLIFCTTTSNDMPGADYQFASLFGLNPGVSRTMVYQQGCFAGGTVLRLVKDIAENNRGARVLVVCSEIVAFAFRGPHEDHIDSLIGQLLFGDGAAALVVGTDIDESVERPIFQIMSATQATIPNSLHTMALHLTEAGLTFHLSKEVPKVVSDNMEELMLQAFKPLGITDWNSIFWQVHPGGRAILDKIEEKLELTEDKMRDSRYILSEYGNLTSACVLFVMDEMRKRSFREGKQTTGDGYEWGVAIGLGPGLTVETVVLRSVPIP</sequence>
<evidence type="ECO:0000256" key="4">
    <source>
        <dbReference type="PIRSR" id="PIRSR000451-1"/>
    </source>
</evidence>
<dbReference type="Pfam" id="PF00195">
    <property type="entry name" value="Chal_sti_synt_N"/>
    <property type="match status" value="1"/>
</dbReference>
<dbReference type="EMBL" id="KC473812">
    <property type="protein sequence ID" value="AHA59168.1"/>
    <property type="molecule type" value="mRNA"/>
</dbReference>
<evidence type="ECO:0000313" key="8">
    <source>
        <dbReference type="EMBL" id="AHA59168.1"/>
    </source>
</evidence>
<keyword evidence="2 5" id="KW-0808">Transferase</keyword>